<accession>A0ABY1Y9H9</accession>
<dbReference type="Proteomes" id="UP000294239">
    <property type="component" value="Unassembled WGS sequence"/>
</dbReference>
<evidence type="ECO:0000313" key="2">
    <source>
        <dbReference type="Proteomes" id="UP000294239"/>
    </source>
</evidence>
<dbReference type="RefSeq" id="WP_130977906.1">
    <property type="nucleotide sequence ID" value="NZ_SISF01000029.1"/>
</dbReference>
<keyword evidence="2" id="KW-1185">Reference proteome</keyword>
<comment type="caution">
    <text evidence="1">The sequence shown here is derived from an EMBL/GenBank/DDBJ whole genome shotgun (WGS) entry which is preliminary data.</text>
</comment>
<proteinExistence type="predicted"/>
<sequence>MASHEIHGGQVNAYRRVTSPGVAPHLSTASYRTDAKEMGLEQAKAFAKNWYLLLGAGWQRD</sequence>
<dbReference type="GeneID" id="301041568"/>
<reference evidence="1 2" key="1">
    <citation type="submission" date="2019-02" db="EMBL/GenBank/DDBJ databases">
        <title>Current taxonomic status of genus Agrobacterium and description of Agrobacterium cavarae sp. nov. isolated from maize roots.</title>
        <authorList>
            <person name="Flores-Felix J.D."/>
            <person name="Menendez E."/>
            <person name="Ramirez-Bahena M.H."/>
            <person name="Garcia-Fraile P."/>
            <person name="Velazquez E."/>
        </authorList>
    </citation>
    <scope>NUCLEOTIDE SEQUENCE [LARGE SCALE GENOMIC DNA]</scope>
    <source>
        <strain evidence="1 2">RZME10</strain>
    </source>
</reference>
<name>A0ABY1Y9H9_9HYPH</name>
<dbReference type="EMBL" id="SISF01000029">
    <property type="protein sequence ID" value="TBN12627.1"/>
    <property type="molecule type" value="Genomic_DNA"/>
</dbReference>
<organism evidence="1 2">
    <name type="scientific">Agrobacterium cavarae</name>
    <dbReference type="NCBI Taxonomy" id="2528239"/>
    <lineage>
        <taxon>Bacteria</taxon>
        <taxon>Pseudomonadati</taxon>
        <taxon>Pseudomonadota</taxon>
        <taxon>Alphaproteobacteria</taxon>
        <taxon>Hyphomicrobiales</taxon>
        <taxon>Rhizobiaceae</taxon>
        <taxon>Rhizobium/Agrobacterium group</taxon>
        <taxon>Agrobacterium</taxon>
    </lineage>
</organism>
<protein>
    <submittedName>
        <fullName evidence="1">Uncharacterized protein</fullName>
    </submittedName>
</protein>
<gene>
    <name evidence="1" type="ORF">EYC79_10300</name>
</gene>
<evidence type="ECO:0000313" key="1">
    <source>
        <dbReference type="EMBL" id="TBN12627.1"/>
    </source>
</evidence>